<dbReference type="Proteomes" id="UP001352223">
    <property type="component" value="Unassembled WGS sequence"/>
</dbReference>
<keyword evidence="2" id="KW-1185">Reference proteome</keyword>
<organism evidence="1 2">
    <name type="scientific">Streptomyces kunmingensis</name>
    <dbReference type="NCBI Taxonomy" id="68225"/>
    <lineage>
        <taxon>Bacteria</taxon>
        <taxon>Bacillati</taxon>
        <taxon>Actinomycetota</taxon>
        <taxon>Actinomycetes</taxon>
        <taxon>Kitasatosporales</taxon>
        <taxon>Streptomycetaceae</taxon>
        <taxon>Streptomyces</taxon>
    </lineage>
</organism>
<evidence type="ECO:0000313" key="1">
    <source>
        <dbReference type="EMBL" id="MEB3965107.1"/>
    </source>
</evidence>
<name>A0ABU6CK82_9ACTN</name>
<dbReference type="RefSeq" id="WP_324773065.1">
    <property type="nucleotide sequence ID" value="NZ_BAAATS010000032.1"/>
</dbReference>
<evidence type="ECO:0000313" key="2">
    <source>
        <dbReference type="Proteomes" id="UP001352223"/>
    </source>
</evidence>
<sequence>MDQLHRAFAAGDFAYLRDTTVELNSMLAREARGSGAGYVGTYRPTVGYDVCAPAS</sequence>
<comment type="caution">
    <text evidence="1">The sequence shown here is derived from an EMBL/GenBank/DDBJ whole genome shotgun (WGS) entry which is preliminary data.</text>
</comment>
<protein>
    <submittedName>
        <fullName evidence="1">Uncharacterized protein</fullName>
    </submittedName>
</protein>
<gene>
    <name evidence="1" type="ORF">OKJ48_33505</name>
</gene>
<accession>A0ABU6CK82</accession>
<proteinExistence type="predicted"/>
<reference evidence="1 2" key="1">
    <citation type="submission" date="2022-10" db="EMBL/GenBank/DDBJ databases">
        <authorList>
            <person name="Xie J."/>
            <person name="Shen N."/>
        </authorList>
    </citation>
    <scope>NUCLEOTIDE SEQUENCE [LARGE SCALE GENOMIC DNA]</scope>
    <source>
        <strain evidence="1 2">DSM 41681</strain>
    </source>
</reference>
<dbReference type="SUPFAM" id="SSF52266">
    <property type="entry name" value="SGNH hydrolase"/>
    <property type="match status" value="1"/>
</dbReference>
<dbReference type="EMBL" id="JAOZYB010000323">
    <property type="protein sequence ID" value="MEB3965107.1"/>
    <property type="molecule type" value="Genomic_DNA"/>
</dbReference>